<gene>
    <name evidence="2" type="ORF">ABVK25_003059</name>
</gene>
<sequence>MDNINRDANNQPEAPSTRITMKSHTASVVTSATPTVGGVVSAPFPETIIPVIPTASIQRAIVIVAATVLSIDIRFRVCDNAG</sequence>
<evidence type="ECO:0000313" key="2">
    <source>
        <dbReference type="EMBL" id="KAL2056665.1"/>
    </source>
</evidence>
<accession>A0ABR4BFZ7</accession>
<dbReference type="EMBL" id="JBHFEH010000007">
    <property type="protein sequence ID" value="KAL2056665.1"/>
    <property type="molecule type" value="Genomic_DNA"/>
</dbReference>
<keyword evidence="3" id="KW-1185">Reference proteome</keyword>
<reference evidence="2 3" key="1">
    <citation type="submission" date="2024-09" db="EMBL/GenBank/DDBJ databases">
        <title>Rethinking Asexuality: The Enigmatic Case of Functional Sexual Genes in Lepraria (Stereocaulaceae).</title>
        <authorList>
            <person name="Doellman M."/>
            <person name="Sun Y."/>
            <person name="Barcenas-Pena A."/>
            <person name="Lumbsch H.T."/>
            <person name="Grewe F."/>
        </authorList>
    </citation>
    <scope>NUCLEOTIDE SEQUENCE [LARGE SCALE GENOMIC DNA]</scope>
    <source>
        <strain evidence="2 3">Grewe 0041</strain>
    </source>
</reference>
<feature type="region of interest" description="Disordered" evidence="1">
    <location>
        <begin position="1"/>
        <end position="24"/>
    </location>
</feature>
<organism evidence="2 3">
    <name type="scientific">Lepraria finkii</name>
    <dbReference type="NCBI Taxonomy" id="1340010"/>
    <lineage>
        <taxon>Eukaryota</taxon>
        <taxon>Fungi</taxon>
        <taxon>Dikarya</taxon>
        <taxon>Ascomycota</taxon>
        <taxon>Pezizomycotina</taxon>
        <taxon>Lecanoromycetes</taxon>
        <taxon>OSLEUM clade</taxon>
        <taxon>Lecanoromycetidae</taxon>
        <taxon>Lecanorales</taxon>
        <taxon>Lecanorineae</taxon>
        <taxon>Stereocaulaceae</taxon>
        <taxon>Lepraria</taxon>
    </lineage>
</organism>
<evidence type="ECO:0000313" key="3">
    <source>
        <dbReference type="Proteomes" id="UP001590951"/>
    </source>
</evidence>
<proteinExistence type="predicted"/>
<evidence type="ECO:0000256" key="1">
    <source>
        <dbReference type="SAM" id="MobiDB-lite"/>
    </source>
</evidence>
<protein>
    <submittedName>
        <fullName evidence="2">Uncharacterized protein</fullName>
    </submittedName>
</protein>
<comment type="caution">
    <text evidence="2">The sequence shown here is derived from an EMBL/GenBank/DDBJ whole genome shotgun (WGS) entry which is preliminary data.</text>
</comment>
<name>A0ABR4BFZ7_9LECA</name>
<feature type="compositionally biased region" description="Polar residues" evidence="1">
    <location>
        <begin position="1"/>
        <end position="22"/>
    </location>
</feature>
<dbReference type="Proteomes" id="UP001590951">
    <property type="component" value="Unassembled WGS sequence"/>
</dbReference>